<name>A0A0G3H970_9CORY</name>
<dbReference type="Pfam" id="PF10979">
    <property type="entry name" value="DUF2786"/>
    <property type="match status" value="1"/>
</dbReference>
<sequence length="372" mass="41507">MTTHHNFDLNELKANHSAFAHHRRLTREISDLLIIAAHRGWTPHDLRSVAGSGIDPLLVDAQLHVHGSATYAVRTAWQRQCRSCHNLPPAGRDLEMIKLRLENLPRLRDADIVTDVDYLDVLCDVAREDAHGTTAPHARSEEKRIRQRINHLLRKAESTTFEAEAASLVAKAQQLRQRYRLDRVADEPRTWENSQLVSVRVHLTGTWVRYQFLLLSHVARPNSCESILVSSVNIASVIGHPEDVRHVIELFDGLNRQRDYFMRTSPGAQEAALARQTASYRRSFLVAFAHRIGALLTIANDDVPAQRAGDGTALEVLKHRGAAASEFMGSVFNSASNMSFSPTHRQGFVDGINAATNSHRSTTTPVIADRAG</sequence>
<reference evidence="3" key="2">
    <citation type="submission" date="2015-05" db="EMBL/GenBank/DDBJ databases">
        <title>Complete genome sequence of Corynebacterium testudinoris DSM 44614, recovered from necrotic lesions in the mouth of a tortoise.</title>
        <authorList>
            <person name="Ruckert C."/>
            <person name="Albersmeier A."/>
            <person name="Winkler A."/>
            <person name="Tauch A."/>
        </authorList>
    </citation>
    <scope>NUCLEOTIDE SEQUENCE [LARGE SCALE GENOMIC DNA]</scope>
    <source>
        <strain evidence="3">DSM 44614</strain>
    </source>
</reference>
<dbReference type="OrthoDB" id="3508128at2"/>
<keyword evidence="3" id="KW-1185">Reference proteome</keyword>
<evidence type="ECO:0000313" key="3">
    <source>
        <dbReference type="Proteomes" id="UP000035540"/>
    </source>
</evidence>
<dbReference type="InterPro" id="IPR024498">
    <property type="entry name" value="DUF2786"/>
</dbReference>
<gene>
    <name evidence="2" type="ORF">CTEST_09280</name>
</gene>
<proteinExistence type="predicted"/>
<dbReference type="EMBL" id="CP011545">
    <property type="protein sequence ID" value="AKK09285.1"/>
    <property type="molecule type" value="Genomic_DNA"/>
</dbReference>
<protein>
    <submittedName>
        <fullName evidence="2">Putative DUF2786 family protein</fullName>
    </submittedName>
</protein>
<dbReference type="KEGG" id="cted:CTEST_09280"/>
<feature type="domain" description="DUF2786" evidence="1">
    <location>
        <begin position="144"/>
        <end position="183"/>
    </location>
</feature>
<dbReference type="PATRIC" id="fig|136857.5.peg.1845"/>
<dbReference type="Proteomes" id="UP000035540">
    <property type="component" value="Chromosome"/>
</dbReference>
<reference evidence="2 3" key="1">
    <citation type="journal article" date="2015" name="Genome Announc.">
        <title>Complete Genome Sequence of the Type Strain Corynebacterium testudinoris DSM 44614, Recovered from Necrotic Lesions in the Mouth of a Tortoise.</title>
        <authorList>
            <person name="Ruckert C."/>
            <person name="Kriete M."/>
            <person name="Jaenicke S."/>
            <person name="Winkler A."/>
            <person name="Tauch A."/>
        </authorList>
    </citation>
    <scope>NUCLEOTIDE SEQUENCE [LARGE SCALE GENOMIC DNA]</scope>
    <source>
        <strain evidence="2 3">DSM 44614</strain>
    </source>
</reference>
<organism evidence="2 3">
    <name type="scientific">Corynebacterium testudinoris</name>
    <dbReference type="NCBI Taxonomy" id="136857"/>
    <lineage>
        <taxon>Bacteria</taxon>
        <taxon>Bacillati</taxon>
        <taxon>Actinomycetota</taxon>
        <taxon>Actinomycetes</taxon>
        <taxon>Mycobacteriales</taxon>
        <taxon>Corynebacteriaceae</taxon>
        <taxon>Corynebacterium</taxon>
    </lineage>
</organism>
<evidence type="ECO:0000259" key="1">
    <source>
        <dbReference type="Pfam" id="PF10979"/>
    </source>
</evidence>
<dbReference type="RefSeq" id="WP_083985539.1">
    <property type="nucleotide sequence ID" value="NZ_CP011545.1"/>
</dbReference>
<accession>A0A0G3H970</accession>
<evidence type="ECO:0000313" key="2">
    <source>
        <dbReference type="EMBL" id="AKK09285.1"/>
    </source>
</evidence>
<dbReference type="AlphaFoldDB" id="A0A0G3H970"/>
<dbReference type="STRING" id="136857.CTEST_09280"/>